<evidence type="ECO:0000313" key="2">
    <source>
        <dbReference type="EMBL" id="GAA4153338.1"/>
    </source>
</evidence>
<evidence type="ECO:0000313" key="3">
    <source>
        <dbReference type="Proteomes" id="UP001500266"/>
    </source>
</evidence>
<dbReference type="Proteomes" id="UP001500266">
    <property type="component" value="Unassembled WGS sequence"/>
</dbReference>
<protein>
    <submittedName>
        <fullName evidence="2">Uncharacterized protein</fullName>
    </submittedName>
</protein>
<gene>
    <name evidence="2" type="ORF">GCM10022416_52340</name>
</gene>
<feature type="region of interest" description="Disordered" evidence="1">
    <location>
        <begin position="1"/>
        <end position="24"/>
    </location>
</feature>
<organism evidence="2 3">
    <name type="scientific">Actinomadura keratinilytica</name>
    <dbReference type="NCBI Taxonomy" id="547461"/>
    <lineage>
        <taxon>Bacteria</taxon>
        <taxon>Bacillati</taxon>
        <taxon>Actinomycetota</taxon>
        <taxon>Actinomycetes</taxon>
        <taxon>Streptosporangiales</taxon>
        <taxon>Thermomonosporaceae</taxon>
        <taxon>Actinomadura</taxon>
    </lineage>
</organism>
<comment type="caution">
    <text evidence="2">The sequence shown here is derived from an EMBL/GenBank/DDBJ whole genome shotgun (WGS) entry which is preliminary data.</text>
</comment>
<sequence>MVGVGGRCTADEQAKGPGADARQQVPDCGERVTVDRICGTIVDNFVKDRQDGEPSTAIEEIHGC</sequence>
<name>A0ABP7ZCJ4_9ACTN</name>
<keyword evidence="3" id="KW-1185">Reference proteome</keyword>
<evidence type="ECO:0000256" key="1">
    <source>
        <dbReference type="SAM" id="MobiDB-lite"/>
    </source>
</evidence>
<proteinExistence type="predicted"/>
<accession>A0ABP7ZCJ4</accession>
<reference evidence="3" key="1">
    <citation type="journal article" date="2019" name="Int. J. Syst. Evol. Microbiol.">
        <title>The Global Catalogue of Microorganisms (GCM) 10K type strain sequencing project: providing services to taxonomists for standard genome sequencing and annotation.</title>
        <authorList>
            <consortium name="The Broad Institute Genomics Platform"/>
            <consortium name="The Broad Institute Genome Sequencing Center for Infectious Disease"/>
            <person name="Wu L."/>
            <person name="Ma J."/>
        </authorList>
    </citation>
    <scope>NUCLEOTIDE SEQUENCE [LARGE SCALE GENOMIC DNA]</scope>
    <source>
        <strain evidence="3">JCM 17316</strain>
    </source>
</reference>
<dbReference type="EMBL" id="BAABDO010000111">
    <property type="protein sequence ID" value="GAA4153338.1"/>
    <property type="molecule type" value="Genomic_DNA"/>
</dbReference>